<keyword evidence="3" id="KW-1185">Reference proteome</keyword>
<evidence type="ECO:0000313" key="2">
    <source>
        <dbReference type="EMBL" id="KZP31418.1"/>
    </source>
</evidence>
<reference evidence="2 3" key="1">
    <citation type="journal article" date="2016" name="Mol. Biol. Evol.">
        <title>Comparative Genomics of Early-Diverging Mushroom-Forming Fungi Provides Insights into the Origins of Lignocellulose Decay Capabilities.</title>
        <authorList>
            <person name="Nagy L.G."/>
            <person name="Riley R."/>
            <person name="Tritt A."/>
            <person name="Adam C."/>
            <person name="Daum C."/>
            <person name="Floudas D."/>
            <person name="Sun H."/>
            <person name="Yadav J.S."/>
            <person name="Pangilinan J."/>
            <person name="Larsson K.H."/>
            <person name="Matsuura K."/>
            <person name="Barry K."/>
            <person name="Labutti K."/>
            <person name="Kuo R."/>
            <person name="Ohm R.A."/>
            <person name="Bhattacharya S.S."/>
            <person name="Shirouzu T."/>
            <person name="Yoshinaga Y."/>
            <person name="Martin F.M."/>
            <person name="Grigoriev I.V."/>
            <person name="Hibbett D.S."/>
        </authorList>
    </citation>
    <scope>NUCLEOTIDE SEQUENCE [LARGE SCALE GENOMIC DNA]</scope>
    <source>
        <strain evidence="2 3">CBS 109695</strain>
    </source>
</reference>
<name>A0A166U818_9AGAM</name>
<gene>
    <name evidence="2" type="ORF">FIBSPDRAFT_944955</name>
</gene>
<dbReference type="AlphaFoldDB" id="A0A166U818"/>
<dbReference type="OrthoDB" id="3363286at2759"/>
<evidence type="ECO:0000256" key="1">
    <source>
        <dbReference type="SAM" id="MobiDB-lite"/>
    </source>
</evidence>
<dbReference type="EMBL" id="KV417489">
    <property type="protein sequence ID" value="KZP31418.1"/>
    <property type="molecule type" value="Genomic_DNA"/>
</dbReference>
<sequence>MSFVTLGRSESNDWPPILAIPHSLGLLSRLSLWTQHWYCLDWRRHWLKDVSRFPIQAVVSDHVESLSLHESLSNESLFWMGEWGPLGDDAEIKAAMVYLRRGGFPIELRGGFVYDLGNMFVKRHARYREHGRPDQPTKDRKEDPWTRGDKKASHAFLLCADEKTANRADMTAVAIALWRIRMWEGAGWEDWGKAAKGQTSPEGDLPTCLKRKALPASVAALRQEWSAKLKQRWRKRWCKSLRSRHFGVIDKSAPSAQYLKLIDHYKRKQASIISQFHTNHAPLNQTLFRIKRVDSPACPHCGGITVETICHYILDCPHYALARHTL</sequence>
<organism evidence="2 3">
    <name type="scientific">Athelia psychrophila</name>
    <dbReference type="NCBI Taxonomy" id="1759441"/>
    <lineage>
        <taxon>Eukaryota</taxon>
        <taxon>Fungi</taxon>
        <taxon>Dikarya</taxon>
        <taxon>Basidiomycota</taxon>
        <taxon>Agaricomycotina</taxon>
        <taxon>Agaricomycetes</taxon>
        <taxon>Agaricomycetidae</taxon>
        <taxon>Atheliales</taxon>
        <taxon>Atheliaceae</taxon>
        <taxon>Athelia</taxon>
    </lineage>
</organism>
<feature type="region of interest" description="Disordered" evidence="1">
    <location>
        <begin position="127"/>
        <end position="147"/>
    </location>
</feature>
<evidence type="ECO:0008006" key="4">
    <source>
        <dbReference type="Google" id="ProtNLM"/>
    </source>
</evidence>
<accession>A0A166U818</accession>
<dbReference type="Proteomes" id="UP000076532">
    <property type="component" value="Unassembled WGS sequence"/>
</dbReference>
<proteinExistence type="predicted"/>
<feature type="compositionally biased region" description="Basic and acidic residues" evidence="1">
    <location>
        <begin position="128"/>
        <end position="147"/>
    </location>
</feature>
<evidence type="ECO:0000313" key="3">
    <source>
        <dbReference type="Proteomes" id="UP000076532"/>
    </source>
</evidence>
<protein>
    <recommendedName>
        <fullName evidence="4">Reverse transcriptase zinc-binding domain-containing protein</fullName>
    </recommendedName>
</protein>